<dbReference type="RefSeq" id="WP_188957310.1">
    <property type="nucleotide sequence ID" value="NZ_BMIB01000005.1"/>
</dbReference>
<proteinExistence type="predicted"/>
<feature type="chain" id="PRO_5037908500" description="Lipoprotein" evidence="1">
    <location>
        <begin position="23"/>
        <end position="135"/>
    </location>
</feature>
<evidence type="ECO:0000313" key="2">
    <source>
        <dbReference type="EMBL" id="GGH79194.1"/>
    </source>
</evidence>
<protein>
    <recommendedName>
        <fullName evidence="4">Lipoprotein</fullName>
    </recommendedName>
</protein>
<keyword evidence="1" id="KW-0732">Signal</keyword>
<feature type="signal peptide" evidence="1">
    <location>
        <begin position="1"/>
        <end position="22"/>
    </location>
</feature>
<name>A0A917MYJ4_9BACT</name>
<reference evidence="2" key="2">
    <citation type="submission" date="2020-09" db="EMBL/GenBank/DDBJ databases">
        <authorList>
            <person name="Sun Q."/>
            <person name="Zhou Y."/>
        </authorList>
    </citation>
    <scope>NUCLEOTIDE SEQUENCE</scope>
    <source>
        <strain evidence="2">CGMCC 1.15290</strain>
    </source>
</reference>
<dbReference type="AlphaFoldDB" id="A0A917MYJ4"/>
<reference evidence="2" key="1">
    <citation type="journal article" date="2014" name="Int. J. Syst. Evol. Microbiol.">
        <title>Complete genome sequence of Corynebacterium casei LMG S-19264T (=DSM 44701T), isolated from a smear-ripened cheese.</title>
        <authorList>
            <consortium name="US DOE Joint Genome Institute (JGI-PGF)"/>
            <person name="Walter F."/>
            <person name="Albersmeier A."/>
            <person name="Kalinowski J."/>
            <person name="Ruckert C."/>
        </authorList>
    </citation>
    <scope>NUCLEOTIDE SEQUENCE</scope>
    <source>
        <strain evidence="2">CGMCC 1.15290</strain>
    </source>
</reference>
<dbReference type="EMBL" id="BMIB01000005">
    <property type="protein sequence ID" value="GGH79194.1"/>
    <property type="molecule type" value="Genomic_DNA"/>
</dbReference>
<sequence length="135" mass="14664">MKKIKTMTILAFAAVTTFSACSKDNDDTPGLNGTCFADKMSLTNPVVENLPSQHSVIVTFDVKNTSSENFTISDGHKPIYVKMSVTTTNDKVYTEEQMLTVTSLNAGALASAPVMVDYGPGNSYKSYKIDQVFCK</sequence>
<keyword evidence="3" id="KW-1185">Reference proteome</keyword>
<gene>
    <name evidence="2" type="ORF">GCM10011379_48190</name>
</gene>
<evidence type="ECO:0000256" key="1">
    <source>
        <dbReference type="SAM" id="SignalP"/>
    </source>
</evidence>
<evidence type="ECO:0000313" key="3">
    <source>
        <dbReference type="Proteomes" id="UP000627292"/>
    </source>
</evidence>
<comment type="caution">
    <text evidence="2">The sequence shown here is derived from an EMBL/GenBank/DDBJ whole genome shotgun (WGS) entry which is preliminary data.</text>
</comment>
<dbReference type="Proteomes" id="UP000627292">
    <property type="component" value="Unassembled WGS sequence"/>
</dbReference>
<organism evidence="2 3">
    <name type="scientific">Filimonas zeae</name>
    <dbReference type="NCBI Taxonomy" id="1737353"/>
    <lineage>
        <taxon>Bacteria</taxon>
        <taxon>Pseudomonadati</taxon>
        <taxon>Bacteroidota</taxon>
        <taxon>Chitinophagia</taxon>
        <taxon>Chitinophagales</taxon>
        <taxon>Chitinophagaceae</taxon>
        <taxon>Filimonas</taxon>
    </lineage>
</organism>
<evidence type="ECO:0008006" key="4">
    <source>
        <dbReference type="Google" id="ProtNLM"/>
    </source>
</evidence>
<accession>A0A917MYJ4</accession>
<dbReference type="PROSITE" id="PS51257">
    <property type="entry name" value="PROKAR_LIPOPROTEIN"/>
    <property type="match status" value="1"/>
</dbReference>